<keyword evidence="1" id="KW-0812">Transmembrane</keyword>
<evidence type="ECO:0000313" key="3">
    <source>
        <dbReference type="Proteomes" id="UP001500394"/>
    </source>
</evidence>
<protein>
    <submittedName>
        <fullName evidence="2">DUF805 domain-containing protein</fullName>
    </submittedName>
</protein>
<dbReference type="InterPro" id="IPR008523">
    <property type="entry name" value="DUF805"/>
</dbReference>
<proteinExistence type="predicted"/>
<evidence type="ECO:0000256" key="1">
    <source>
        <dbReference type="SAM" id="Phobius"/>
    </source>
</evidence>
<accession>A0ABP8R8M4</accession>
<dbReference type="RefSeq" id="WP_039052942.1">
    <property type="nucleotide sequence ID" value="NZ_BAABGR010000044.1"/>
</dbReference>
<evidence type="ECO:0000313" key="2">
    <source>
        <dbReference type="EMBL" id="GAA4521237.1"/>
    </source>
</evidence>
<name>A0ABP8R8M4_9SPHI</name>
<dbReference type="Proteomes" id="UP001500394">
    <property type="component" value="Unassembled WGS sequence"/>
</dbReference>
<gene>
    <name evidence="2" type="ORF">GCM10023173_26460</name>
</gene>
<keyword evidence="1" id="KW-0472">Membrane</keyword>
<feature type="transmembrane region" description="Helical" evidence="1">
    <location>
        <begin position="28"/>
        <end position="45"/>
    </location>
</feature>
<dbReference type="EMBL" id="BAABGR010000044">
    <property type="protein sequence ID" value="GAA4521237.1"/>
    <property type="molecule type" value="Genomic_DNA"/>
</dbReference>
<feature type="transmembrane region" description="Helical" evidence="1">
    <location>
        <begin position="82"/>
        <end position="102"/>
    </location>
</feature>
<reference evidence="3" key="1">
    <citation type="journal article" date="2019" name="Int. J. Syst. Evol. Microbiol.">
        <title>The Global Catalogue of Microorganisms (GCM) 10K type strain sequencing project: providing services to taxonomists for standard genome sequencing and annotation.</title>
        <authorList>
            <consortium name="The Broad Institute Genomics Platform"/>
            <consortium name="The Broad Institute Genome Sequencing Center for Infectious Disease"/>
            <person name="Wu L."/>
            <person name="Ma J."/>
        </authorList>
    </citation>
    <scope>NUCLEOTIDE SEQUENCE [LARGE SCALE GENOMIC DNA]</scope>
    <source>
        <strain evidence="3">JCM 17858</strain>
    </source>
</reference>
<dbReference type="Pfam" id="PF05656">
    <property type="entry name" value="DUF805"/>
    <property type="match status" value="1"/>
</dbReference>
<keyword evidence="3" id="KW-1185">Reference proteome</keyword>
<dbReference type="PANTHER" id="PTHR34980:SF2">
    <property type="entry name" value="INNER MEMBRANE PROTEIN YHAH-RELATED"/>
    <property type="match status" value="1"/>
</dbReference>
<keyword evidence="1" id="KW-1133">Transmembrane helix</keyword>
<feature type="transmembrane region" description="Helical" evidence="1">
    <location>
        <begin position="51"/>
        <end position="70"/>
    </location>
</feature>
<comment type="caution">
    <text evidence="2">The sequence shown here is derived from an EMBL/GenBank/DDBJ whole genome shotgun (WGS) entry which is preliminary data.</text>
</comment>
<dbReference type="PANTHER" id="PTHR34980">
    <property type="entry name" value="INNER MEMBRANE PROTEIN-RELATED-RELATED"/>
    <property type="match status" value="1"/>
</dbReference>
<organism evidence="2 3">
    <name type="scientific">Sphingobacterium thermophilum</name>
    <dbReference type="NCBI Taxonomy" id="768534"/>
    <lineage>
        <taxon>Bacteria</taxon>
        <taxon>Pseudomonadati</taxon>
        <taxon>Bacteroidota</taxon>
        <taxon>Sphingobacteriia</taxon>
        <taxon>Sphingobacteriales</taxon>
        <taxon>Sphingobacteriaceae</taxon>
        <taxon>Sphingobacterium</taxon>
    </lineage>
</organism>
<sequence length="127" mass="14640">MEELKAYYLKVVINNFANFDGRAGRKEFWYFTLINIVVFGILSILSALSDFLFFLYPLYGLAVLIPSLAVTTRRLHDTNRSAWYIILAFVPFVNLYILYLMLLKGDKGENKYGPEPDESMPQNTAII</sequence>